<dbReference type="CDD" id="cd13578">
    <property type="entry name" value="PBP2_Bug27"/>
    <property type="match status" value="1"/>
</dbReference>
<dbReference type="AlphaFoldDB" id="A0A936Z924"/>
<keyword evidence="2" id="KW-0732">Signal</keyword>
<comment type="similarity">
    <text evidence="1">Belongs to the UPF0065 (bug) family.</text>
</comment>
<dbReference type="EMBL" id="JAEQMY010000016">
    <property type="protein sequence ID" value="MBL0404992.1"/>
    <property type="molecule type" value="Genomic_DNA"/>
</dbReference>
<evidence type="ECO:0000313" key="3">
    <source>
        <dbReference type="EMBL" id="MBL0404992.1"/>
    </source>
</evidence>
<dbReference type="PANTHER" id="PTHR42928:SF5">
    <property type="entry name" value="BLR1237 PROTEIN"/>
    <property type="match status" value="1"/>
</dbReference>
<evidence type="ECO:0000313" key="4">
    <source>
        <dbReference type="Proteomes" id="UP000605848"/>
    </source>
</evidence>
<evidence type="ECO:0000256" key="2">
    <source>
        <dbReference type="SAM" id="SignalP"/>
    </source>
</evidence>
<dbReference type="Proteomes" id="UP000605848">
    <property type="component" value="Unassembled WGS sequence"/>
</dbReference>
<gene>
    <name evidence="3" type="ORF">JKG68_13530</name>
</gene>
<dbReference type="InterPro" id="IPR005064">
    <property type="entry name" value="BUG"/>
</dbReference>
<feature type="signal peptide" evidence="2">
    <location>
        <begin position="1"/>
        <end position="28"/>
    </location>
</feature>
<name>A0A936Z924_9HYPH</name>
<dbReference type="PIRSF" id="PIRSF017082">
    <property type="entry name" value="YflP"/>
    <property type="match status" value="1"/>
</dbReference>
<sequence>MLGTITIRSMMLALAMAAGLTVSGPALAQSDYPTRPVKIIVPFGAGGVADVTIRIVAEKLSEKLGQRFIVENMPGAGGITAARSALSSAPDGQTLTMLTNGTAVSVPLFSNLPFDPLKDFVPISTLGTFDFLFAVNANSEHKSLKDLIQYAKDKPGTLNVATVAVGSTQHLTSVLFKGEAGADLRHVPFRNTPDALVSLLRDDTHLLIDSQAALKSALEGQQVRALATSGPRRSAALPDVPTVQEAGVAGFDVTSWNALFAPKGTPEALVQKLNGSLKEILAAQDIKARLLDLGIEARSETPAELTERLRSDIEKWRAVIEKAGIPKQ</sequence>
<dbReference type="Pfam" id="PF03401">
    <property type="entry name" value="TctC"/>
    <property type="match status" value="1"/>
</dbReference>
<keyword evidence="4" id="KW-1185">Reference proteome</keyword>
<accession>A0A936Z924</accession>
<protein>
    <submittedName>
        <fullName evidence="3">Tripartite tricarboxylate transporter substrate binding protein</fullName>
    </submittedName>
</protein>
<organism evidence="3 4">
    <name type="scientific">Microvirga aerilata</name>
    <dbReference type="NCBI Taxonomy" id="670292"/>
    <lineage>
        <taxon>Bacteria</taxon>
        <taxon>Pseudomonadati</taxon>
        <taxon>Pseudomonadota</taxon>
        <taxon>Alphaproteobacteria</taxon>
        <taxon>Hyphomicrobiales</taxon>
        <taxon>Methylobacteriaceae</taxon>
        <taxon>Microvirga</taxon>
    </lineage>
</organism>
<feature type="chain" id="PRO_5036692038" evidence="2">
    <location>
        <begin position="29"/>
        <end position="328"/>
    </location>
</feature>
<dbReference type="RefSeq" id="WP_202060233.1">
    <property type="nucleotide sequence ID" value="NZ_JAEQMY010000016.1"/>
</dbReference>
<dbReference type="Gene3D" id="3.40.190.10">
    <property type="entry name" value="Periplasmic binding protein-like II"/>
    <property type="match status" value="1"/>
</dbReference>
<reference evidence="3" key="1">
    <citation type="submission" date="2021-01" db="EMBL/GenBank/DDBJ databases">
        <title>Microvirga sp.</title>
        <authorList>
            <person name="Kim M.K."/>
        </authorList>
    </citation>
    <scope>NUCLEOTIDE SEQUENCE</scope>
    <source>
        <strain evidence="3">5420S-16</strain>
    </source>
</reference>
<evidence type="ECO:0000256" key="1">
    <source>
        <dbReference type="ARBA" id="ARBA00006987"/>
    </source>
</evidence>
<dbReference type="SUPFAM" id="SSF53850">
    <property type="entry name" value="Periplasmic binding protein-like II"/>
    <property type="match status" value="1"/>
</dbReference>
<proteinExistence type="inferred from homology"/>
<dbReference type="PANTHER" id="PTHR42928">
    <property type="entry name" value="TRICARBOXYLATE-BINDING PROTEIN"/>
    <property type="match status" value="1"/>
</dbReference>
<dbReference type="Gene3D" id="3.40.190.150">
    <property type="entry name" value="Bordetella uptake gene, domain 1"/>
    <property type="match status" value="1"/>
</dbReference>
<dbReference type="InterPro" id="IPR042100">
    <property type="entry name" value="Bug_dom1"/>
</dbReference>
<comment type="caution">
    <text evidence="3">The sequence shown here is derived from an EMBL/GenBank/DDBJ whole genome shotgun (WGS) entry which is preliminary data.</text>
</comment>